<evidence type="ECO:0000256" key="4">
    <source>
        <dbReference type="ARBA" id="ARBA00022692"/>
    </source>
</evidence>
<dbReference type="OrthoDB" id="288203at2759"/>
<dbReference type="InterPro" id="IPR018045">
    <property type="entry name" value="S04_transporter_CS"/>
</dbReference>
<evidence type="ECO:0000256" key="1">
    <source>
        <dbReference type="ARBA" id="ARBA00004141"/>
    </source>
</evidence>
<dbReference type="GO" id="GO:0022857">
    <property type="term" value="F:transmembrane transporter activity"/>
    <property type="evidence" value="ECO:0000318"/>
    <property type="project" value="GO_Central"/>
</dbReference>
<dbReference type="InterPro" id="IPR001902">
    <property type="entry name" value="SLC26A/SulP_fam"/>
</dbReference>
<keyword evidence="6 8" id="KW-0472">Membrane</keyword>
<keyword evidence="11" id="KW-1185">Reference proteome</keyword>
<dbReference type="PROSITE" id="PS50801">
    <property type="entry name" value="STAS"/>
    <property type="match status" value="1"/>
</dbReference>
<dbReference type="SMR" id="A0A251NSC4"/>
<evidence type="ECO:0000256" key="6">
    <source>
        <dbReference type="ARBA" id="ARBA00023136"/>
    </source>
</evidence>
<dbReference type="Gene3D" id="3.30.750.24">
    <property type="entry name" value="STAS domain"/>
    <property type="match status" value="1"/>
</dbReference>
<evidence type="ECO:0000256" key="2">
    <source>
        <dbReference type="ARBA" id="ARBA00008692"/>
    </source>
</evidence>
<feature type="region of interest" description="Disordered" evidence="7">
    <location>
        <begin position="1"/>
        <end position="21"/>
    </location>
</feature>
<feature type="domain" description="STAS" evidence="9">
    <location>
        <begin position="600"/>
        <end position="704"/>
    </location>
</feature>
<feature type="transmembrane region" description="Helical" evidence="8">
    <location>
        <begin position="310"/>
        <end position="329"/>
    </location>
</feature>
<dbReference type="Gramene" id="ONI02148">
    <property type="protein sequence ID" value="ONI02148"/>
    <property type="gene ID" value="PRUPE_6G180000"/>
</dbReference>
<feature type="transmembrane region" description="Helical" evidence="8">
    <location>
        <begin position="485"/>
        <end position="506"/>
    </location>
</feature>
<feature type="transmembrane region" description="Helical" evidence="8">
    <location>
        <begin position="230"/>
        <end position="250"/>
    </location>
</feature>
<keyword evidence="4 8" id="KW-0812">Transmembrane</keyword>
<dbReference type="SUPFAM" id="SSF52091">
    <property type="entry name" value="SpoIIaa-like"/>
    <property type="match status" value="1"/>
</dbReference>
<proteinExistence type="inferred from homology"/>
<feature type="transmembrane region" description="Helical" evidence="8">
    <location>
        <begin position="433"/>
        <end position="452"/>
    </location>
</feature>
<feature type="transmembrane region" description="Helical" evidence="8">
    <location>
        <begin position="526"/>
        <end position="549"/>
    </location>
</feature>
<accession>A0A251NSC4</accession>
<evidence type="ECO:0000256" key="8">
    <source>
        <dbReference type="SAM" id="Phobius"/>
    </source>
</evidence>
<dbReference type="GO" id="GO:0008271">
    <property type="term" value="F:secondary active sulfate transmembrane transporter activity"/>
    <property type="evidence" value="ECO:0007669"/>
    <property type="project" value="InterPro"/>
</dbReference>
<dbReference type="PROSITE" id="PS01130">
    <property type="entry name" value="SLC26A"/>
    <property type="match status" value="1"/>
</dbReference>
<evidence type="ECO:0000256" key="7">
    <source>
        <dbReference type="SAM" id="MobiDB-lite"/>
    </source>
</evidence>
<dbReference type="InterPro" id="IPR036513">
    <property type="entry name" value="STAS_dom_sf"/>
</dbReference>
<keyword evidence="5 8" id="KW-1133">Transmembrane helix</keyword>
<organism evidence="10 11">
    <name type="scientific">Prunus persica</name>
    <name type="common">Peach</name>
    <name type="synonym">Amygdalus persica</name>
    <dbReference type="NCBI Taxonomy" id="3760"/>
    <lineage>
        <taxon>Eukaryota</taxon>
        <taxon>Viridiplantae</taxon>
        <taxon>Streptophyta</taxon>
        <taxon>Embryophyta</taxon>
        <taxon>Tracheophyta</taxon>
        <taxon>Spermatophyta</taxon>
        <taxon>Magnoliopsida</taxon>
        <taxon>eudicotyledons</taxon>
        <taxon>Gunneridae</taxon>
        <taxon>Pentapetalae</taxon>
        <taxon>rosids</taxon>
        <taxon>fabids</taxon>
        <taxon>Rosales</taxon>
        <taxon>Rosaceae</taxon>
        <taxon>Amygdaloideae</taxon>
        <taxon>Amygdaleae</taxon>
        <taxon>Prunus</taxon>
    </lineage>
</organism>
<dbReference type="PANTHER" id="PTHR11814">
    <property type="entry name" value="SULFATE TRANSPORTER"/>
    <property type="match status" value="1"/>
</dbReference>
<dbReference type="Proteomes" id="UP000006882">
    <property type="component" value="Chromosome G6"/>
</dbReference>
<evidence type="ECO:0000313" key="10">
    <source>
        <dbReference type="EMBL" id="ONI02148.1"/>
    </source>
</evidence>
<feature type="transmembrane region" description="Helical" evidence="8">
    <location>
        <begin position="458"/>
        <end position="478"/>
    </location>
</feature>
<reference evidence="10 11" key="1">
    <citation type="journal article" date="2013" name="Nat. Genet.">
        <title>The high-quality draft genome of peach (Prunus persica) identifies unique patterns of genetic diversity, domestication and genome evolution.</title>
        <authorList>
            <consortium name="International Peach Genome Initiative"/>
            <person name="Verde I."/>
            <person name="Abbott A.G."/>
            <person name="Scalabrin S."/>
            <person name="Jung S."/>
            <person name="Shu S."/>
            <person name="Marroni F."/>
            <person name="Zhebentyayeva T."/>
            <person name="Dettori M.T."/>
            <person name="Grimwood J."/>
            <person name="Cattonaro F."/>
            <person name="Zuccolo A."/>
            <person name="Rossini L."/>
            <person name="Jenkins J."/>
            <person name="Vendramin E."/>
            <person name="Meisel L.A."/>
            <person name="Decroocq V."/>
            <person name="Sosinski B."/>
            <person name="Prochnik S."/>
            <person name="Mitros T."/>
            <person name="Policriti A."/>
            <person name="Cipriani G."/>
            <person name="Dondini L."/>
            <person name="Ficklin S."/>
            <person name="Goodstein D.M."/>
            <person name="Xuan P."/>
            <person name="Del Fabbro C."/>
            <person name="Aramini V."/>
            <person name="Copetti D."/>
            <person name="Gonzalez S."/>
            <person name="Horner D.S."/>
            <person name="Falchi R."/>
            <person name="Lucas S."/>
            <person name="Mica E."/>
            <person name="Maldonado J."/>
            <person name="Lazzari B."/>
            <person name="Bielenberg D."/>
            <person name="Pirona R."/>
            <person name="Miculan M."/>
            <person name="Barakat A."/>
            <person name="Testolin R."/>
            <person name="Stella A."/>
            <person name="Tartarini S."/>
            <person name="Tonutti P."/>
            <person name="Arus P."/>
            <person name="Orellana A."/>
            <person name="Wells C."/>
            <person name="Main D."/>
            <person name="Vizzotto G."/>
            <person name="Silva H."/>
            <person name="Salamini F."/>
            <person name="Schmutz J."/>
            <person name="Morgante M."/>
            <person name="Rokhsar D.S."/>
        </authorList>
    </citation>
    <scope>NUCLEOTIDE SEQUENCE [LARGE SCALE GENOMIC DNA]</scope>
    <source>
        <strain evidence="11">cv. Nemared</strain>
    </source>
</reference>
<dbReference type="Pfam" id="PF01740">
    <property type="entry name" value="STAS"/>
    <property type="match status" value="1"/>
</dbReference>
<protein>
    <recommendedName>
        <fullName evidence="9">STAS domain-containing protein</fullName>
    </recommendedName>
</protein>
<keyword evidence="3" id="KW-0813">Transport</keyword>
<comment type="subcellular location">
    <subcellularLocation>
        <location evidence="1">Membrane</location>
        <topology evidence="1">Multi-pass membrane protein</topology>
    </subcellularLocation>
</comment>
<dbReference type="FunFam" id="3.30.750.24:FF:000002">
    <property type="entry name" value="Sulfate transporter 31"/>
    <property type="match status" value="1"/>
</dbReference>
<comment type="similarity">
    <text evidence="2">Belongs to the SLC26A/SulP transporter (TC 2.A.53) family.</text>
</comment>
<evidence type="ECO:0000259" key="9">
    <source>
        <dbReference type="PROSITE" id="PS50801"/>
    </source>
</evidence>
<dbReference type="InterPro" id="IPR011547">
    <property type="entry name" value="SLC26A/SulP_dom"/>
</dbReference>
<dbReference type="AlphaFoldDB" id="A0A251NSC4"/>
<dbReference type="NCBIfam" id="TIGR00815">
    <property type="entry name" value="sulP"/>
    <property type="match status" value="1"/>
</dbReference>
<evidence type="ECO:0000256" key="5">
    <source>
        <dbReference type="ARBA" id="ARBA00022989"/>
    </source>
</evidence>
<dbReference type="CDD" id="cd07042">
    <property type="entry name" value="STAS_SulP_like_sulfate_transporter"/>
    <property type="match status" value="1"/>
</dbReference>
<dbReference type="eggNOG" id="KOG0236">
    <property type="taxonomic scope" value="Eukaryota"/>
</dbReference>
<sequence length="713" mass="77565">MASSATNHGEKANWVLHPPRPPGRWREFMEFSGDQETSPMDILPSSPKHFKQPSTASLAVETPTAEEKLDLEKNSSPVQRSEWVLNGPEPPGLWHELMDSVRETASYCGNKYSSLKNQPALKSVVSIQQEIFPILVWGRSYNISKFKHDLLAGLTIASLCIPQSIGYATLAKLDPQYGLYTSVVPPLIYAVMGTSREIAIGPVAVVSLLLPSMIQKLQDPGADSIAYTKLVLTATFFTGIFQASFGLFRLGFLVDFLSHAAIVGFVAGAAIIIGLQQLKGLLGITHFPTNTDVISVMEAVWTSFHHPWSPHNFILGCSFLCFILISRYLGKKNKKLFWLPAVAPLLSVILSTLIVYLTRGDKHGIKIVKHIKDGLNPSSVNLLELNGPYVGDVAKVGLIVALVALTEAIAVGRSFSSIKGYHMDGNKEMMAMGFMNIVGSFTSCYVATGSFSRTAVNYSAGCETPVSNIVMAITVIISLQFLTKLLYYTPTAILASIILSALPGLVDLNKVYRIWKVDKLDFLACIGAFFGVLFASVEIGLLVAVTISFTKIILISIRPGTETLGKLPGTEMFCDTAQYPMAIKIPGVMIIRVKSALFCFANANFVKERIVRWITAQKAADTKGQTKDKEATHLVILDMSNLINIDTSGIATLEELQKNLISEGIELAIANPRWQVIHKLKLSNFVGKIGGRVFVTVGEAVDASFGGKIATAC</sequence>
<feature type="transmembrane region" description="Helical" evidence="8">
    <location>
        <begin position="336"/>
        <end position="357"/>
    </location>
</feature>
<dbReference type="GO" id="GO:0055085">
    <property type="term" value="P:transmembrane transport"/>
    <property type="evidence" value="ECO:0000318"/>
    <property type="project" value="GO_Central"/>
</dbReference>
<dbReference type="STRING" id="3760.A0A251NSC4"/>
<dbReference type="InterPro" id="IPR002645">
    <property type="entry name" value="STAS_dom"/>
</dbReference>
<dbReference type="GO" id="GO:0005886">
    <property type="term" value="C:plasma membrane"/>
    <property type="evidence" value="ECO:0000318"/>
    <property type="project" value="GO_Central"/>
</dbReference>
<feature type="transmembrane region" description="Helical" evidence="8">
    <location>
        <begin position="256"/>
        <end position="275"/>
    </location>
</feature>
<evidence type="ECO:0000256" key="3">
    <source>
        <dbReference type="ARBA" id="ARBA00022448"/>
    </source>
</evidence>
<gene>
    <name evidence="10" type="ORF">PRUPE_6G180000</name>
</gene>
<evidence type="ECO:0000313" key="11">
    <source>
        <dbReference type="Proteomes" id="UP000006882"/>
    </source>
</evidence>
<feature type="region of interest" description="Disordered" evidence="7">
    <location>
        <begin position="33"/>
        <end position="56"/>
    </location>
</feature>
<name>A0A251NSC4_PRUPE</name>
<dbReference type="EMBL" id="CM007656">
    <property type="protein sequence ID" value="ONI02148.1"/>
    <property type="molecule type" value="Genomic_DNA"/>
</dbReference>
<feature type="transmembrane region" description="Helical" evidence="8">
    <location>
        <begin position="188"/>
        <end position="210"/>
    </location>
</feature>
<dbReference type="Pfam" id="PF00916">
    <property type="entry name" value="Sulfate_transp"/>
    <property type="match status" value="1"/>
</dbReference>